<feature type="domain" description="Rubredoxin-like" evidence="7">
    <location>
        <begin position="35"/>
        <end position="87"/>
    </location>
</feature>
<dbReference type="Pfam" id="PF00301">
    <property type="entry name" value="Rubredoxin"/>
    <property type="match status" value="1"/>
</dbReference>
<gene>
    <name evidence="8" type="ORF">C7B81_09270</name>
</gene>
<comment type="caution">
    <text evidence="8">The sequence shown here is derived from an EMBL/GenBank/DDBJ whole genome shotgun (WGS) entry which is preliminary data.</text>
</comment>
<dbReference type="EMBL" id="PVWP01000005">
    <property type="protein sequence ID" value="PSB37679.1"/>
    <property type="molecule type" value="Genomic_DNA"/>
</dbReference>
<name>A0ABX5F808_9CHRO</name>
<evidence type="ECO:0000256" key="1">
    <source>
        <dbReference type="ARBA" id="ARBA00022448"/>
    </source>
</evidence>
<keyword evidence="4" id="KW-0408">Iron</keyword>
<dbReference type="CDD" id="cd00730">
    <property type="entry name" value="rubredoxin"/>
    <property type="match status" value="1"/>
</dbReference>
<evidence type="ECO:0000313" key="9">
    <source>
        <dbReference type="Proteomes" id="UP000238218"/>
    </source>
</evidence>
<evidence type="ECO:0000256" key="6">
    <source>
        <dbReference type="SAM" id="Phobius"/>
    </source>
</evidence>
<organism evidence="8 9">
    <name type="scientific">Aphanothece cf. minutissima CCALA 015</name>
    <dbReference type="NCBI Taxonomy" id="2107695"/>
    <lineage>
        <taxon>Bacteria</taxon>
        <taxon>Bacillati</taxon>
        <taxon>Cyanobacteriota</taxon>
        <taxon>Cyanophyceae</taxon>
        <taxon>Oscillatoriophycideae</taxon>
        <taxon>Chroococcales</taxon>
        <taxon>Aphanothecaceae</taxon>
        <taxon>Aphanothece</taxon>
    </lineage>
</organism>
<evidence type="ECO:0000256" key="5">
    <source>
        <dbReference type="SAM" id="MobiDB-lite"/>
    </source>
</evidence>
<evidence type="ECO:0000256" key="3">
    <source>
        <dbReference type="ARBA" id="ARBA00022982"/>
    </source>
</evidence>
<keyword evidence="6" id="KW-0812">Transmembrane</keyword>
<proteinExistence type="predicted"/>
<evidence type="ECO:0000256" key="4">
    <source>
        <dbReference type="ARBA" id="ARBA00023004"/>
    </source>
</evidence>
<keyword evidence="1" id="KW-0813">Transport</keyword>
<dbReference type="RefSeq" id="WP_106221057.1">
    <property type="nucleotide sequence ID" value="NZ_PVWP01000005.1"/>
</dbReference>
<dbReference type="InterPro" id="IPR050526">
    <property type="entry name" value="Rubredoxin_ET"/>
</dbReference>
<evidence type="ECO:0000313" key="8">
    <source>
        <dbReference type="EMBL" id="PSB37679.1"/>
    </source>
</evidence>
<dbReference type="PANTHER" id="PTHR47627:SF1">
    <property type="entry name" value="RUBREDOXIN-1-RELATED"/>
    <property type="match status" value="1"/>
</dbReference>
<dbReference type="PANTHER" id="PTHR47627">
    <property type="entry name" value="RUBREDOXIN"/>
    <property type="match status" value="1"/>
</dbReference>
<reference evidence="8 9" key="1">
    <citation type="submission" date="2018-02" db="EMBL/GenBank/DDBJ databases">
        <authorList>
            <person name="Moore K."/>
            <person name="Momper L."/>
        </authorList>
    </citation>
    <scope>NUCLEOTIDE SEQUENCE [LARGE SCALE GENOMIC DNA]</scope>
    <source>
        <strain evidence="8 9">CCALA 015</strain>
    </source>
</reference>
<accession>A0ABX5F808</accession>
<dbReference type="SUPFAM" id="SSF57802">
    <property type="entry name" value="Rubredoxin-like"/>
    <property type="match status" value="1"/>
</dbReference>
<feature type="transmembrane region" description="Helical" evidence="6">
    <location>
        <begin position="116"/>
        <end position="135"/>
    </location>
</feature>
<dbReference type="Proteomes" id="UP000238218">
    <property type="component" value="Unassembled WGS sequence"/>
</dbReference>
<evidence type="ECO:0000256" key="2">
    <source>
        <dbReference type="ARBA" id="ARBA00022723"/>
    </source>
</evidence>
<dbReference type="InterPro" id="IPR024934">
    <property type="entry name" value="Rubredoxin-like_dom"/>
</dbReference>
<dbReference type="PROSITE" id="PS50903">
    <property type="entry name" value="RUBREDOXIN_LIKE"/>
    <property type="match status" value="1"/>
</dbReference>
<dbReference type="InterPro" id="IPR024935">
    <property type="entry name" value="Rubredoxin_dom"/>
</dbReference>
<keyword evidence="3" id="KW-0249">Electron transport</keyword>
<protein>
    <submittedName>
        <fullName evidence="8">Rubredoxin</fullName>
    </submittedName>
</protein>
<keyword evidence="9" id="KW-1185">Reference proteome</keyword>
<evidence type="ECO:0000259" key="7">
    <source>
        <dbReference type="PROSITE" id="PS50903"/>
    </source>
</evidence>
<keyword evidence="6" id="KW-0472">Membrane</keyword>
<feature type="compositionally biased region" description="Low complexity" evidence="5">
    <location>
        <begin position="1"/>
        <end position="16"/>
    </location>
</feature>
<dbReference type="Gene3D" id="2.20.28.10">
    <property type="match status" value="1"/>
</dbReference>
<sequence>MSTEPPTETSTEELPSGAAGTLGEAAEPVAEDPSSHRFECRSCGFVYDPAEGVKKLGIAAGTSFLDLDPVGFRCPVCRSRVGAFKDIGPRNKPSGFEENLNFGLGVNRLTPGQKNVLIFGGFALAFAFFLSLYSLR</sequence>
<reference evidence="8 9" key="2">
    <citation type="submission" date="2018-03" db="EMBL/GenBank/DDBJ databases">
        <title>The ancient ancestry and fast evolution of plastids.</title>
        <authorList>
            <person name="Moore K.R."/>
            <person name="Magnabosco C."/>
            <person name="Momper L."/>
            <person name="Gold D.A."/>
            <person name="Bosak T."/>
            <person name="Fournier G.P."/>
        </authorList>
    </citation>
    <scope>NUCLEOTIDE SEQUENCE [LARGE SCALE GENOMIC DNA]</scope>
    <source>
        <strain evidence="8 9">CCALA 015</strain>
    </source>
</reference>
<feature type="region of interest" description="Disordered" evidence="5">
    <location>
        <begin position="1"/>
        <end position="35"/>
    </location>
</feature>
<keyword evidence="2" id="KW-0479">Metal-binding</keyword>
<keyword evidence="6" id="KW-1133">Transmembrane helix</keyword>